<organism evidence="2 3">
    <name type="scientific">Fodinibius salipaludis</name>
    <dbReference type="NCBI Taxonomy" id="2032627"/>
    <lineage>
        <taxon>Bacteria</taxon>
        <taxon>Pseudomonadati</taxon>
        <taxon>Balneolota</taxon>
        <taxon>Balneolia</taxon>
        <taxon>Balneolales</taxon>
        <taxon>Balneolaceae</taxon>
        <taxon>Fodinibius</taxon>
    </lineage>
</organism>
<keyword evidence="1" id="KW-0812">Transmembrane</keyword>
<evidence type="ECO:0000313" key="2">
    <source>
        <dbReference type="EMBL" id="PAU93125.1"/>
    </source>
</evidence>
<name>A0A2A2G8G0_9BACT</name>
<evidence type="ECO:0000313" key="3">
    <source>
        <dbReference type="Proteomes" id="UP000218831"/>
    </source>
</evidence>
<proteinExistence type="predicted"/>
<comment type="caution">
    <text evidence="2">The sequence shown here is derived from an EMBL/GenBank/DDBJ whole genome shotgun (WGS) entry which is preliminary data.</text>
</comment>
<gene>
    <name evidence="2" type="ORF">CK503_13225</name>
</gene>
<feature type="transmembrane region" description="Helical" evidence="1">
    <location>
        <begin position="63"/>
        <end position="84"/>
    </location>
</feature>
<keyword evidence="3" id="KW-1185">Reference proteome</keyword>
<accession>A0A2A2G8G0</accession>
<evidence type="ECO:0000256" key="1">
    <source>
        <dbReference type="SAM" id="Phobius"/>
    </source>
</evidence>
<dbReference type="AlphaFoldDB" id="A0A2A2G8G0"/>
<keyword evidence="1" id="KW-1133">Transmembrane helix</keyword>
<dbReference type="OrthoDB" id="1525295at2"/>
<keyword evidence="1" id="KW-0472">Membrane</keyword>
<sequence length="90" mass="9363">MMIVNIALGLGLGLIGLGVLGMIVSGIRSVMKGKQDVKKIITMLVPFVVFGIAYGIAGSVTEAAIGTMLFMMGAMVLLIALTGMRTTFNL</sequence>
<reference evidence="2 3" key="1">
    <citation type="submission" date="2017-08" db="EMBL/GenBank/DDBJ databases">
        <title>Aliifodinibius alkalisoli sp. nov., isolated from saline alkaline soil.</title>
        <authorList>
            <person name="Liu D."/>
            <person name="Zhang G."/>
        </authorList>
    </citation>
    <scope>NUCLEOTIDE SEQUENCE [LARGE SCALE GENOMIC DNA]</scope>
    <source>
        <strain evidence="2 3">WN023</strain>
    </source>
</reference>
<feature type="transmembrane region" description="Helical" evidence="1">
    <location>
        <begin position="6"/>
        <end position="28"/>
    </location>
</feature>
<protein>
    <submittedName>
        <fullName evidence="2">Uncharacterized protein</fullName>
    </submittedName>
</protein>
<dbReference type="Proteomes" id="UP000218831">
    <property type="component" value="Unassembled WGS sequence"/>
</dbReference>
<feature type="transmembrane region" description="Helical" evidence="1">
    <location>
        <begin position="40"/>
        <end position="57"/>
    </location>
</feature>
<dbReference type="EMBL" id="NSKE01000010">
    <property type="protein sequence ID" value="PAU93125.1"/>
    <property type="molecule type" value="Genomic_DNA"/>
</dbReference>